<dbReference type="Gene3D" id="2.40.50.870">
    <property type="entry name" value="Protein of unknown function (DUF3299)"/>
    <property type="match status" value="1"/>
</dbReference>
<proteinExistence type="predicted"/>
<dbReference type="Pfam" id="PF11736">
    <property type="entry name" value="DUF3299"/>
    <property type="match status" value="1"/>
</dbReference>
<name>A0ABU9BR26_9BURK</name>
<dbReference type="RefSeq" id="WP_341425698.1">
    <property type="nucleotide sequence ID" value="NZ_JBBUTG010000005.1"/>
</dbReference>
<feature type="chain" id="PRO_5047299884" evidence="1">
    <location>
        <begin position="31"/>
        <end position="196"/>
    </location>
</feature>
<accession>A0ABU9BR26</accession>
<keyword evidence="3" id="KW-1185">Reference proteome</keyword>
<dbReference type="InterPro" id="IPR021727">
    <property type="entry name" value="DUF3299"/>
</dbReference>
<evidence type="ECO:0000313" key="2">
    <source>
        <dbReference type="EMBL" id="MEK8031322.1"/>
    </source>
</evidence>
<evidence type="ECO:0000313" key="3">
    <source>
        <dbReference type="Proteomes" id="UP001371218"/>
    </source>
</evidence>
<evidence type="ECO:0000256" key="1">
    <source>
        <dbReference type="SAM" id="SignalP"/>
    </source>
</evidence>
<protein>
    <submittedName>
        <fullName evidence="2">DUF3299 domain-containing protein</fullName>
    </submittedName>
</protein>
<sequence length="196" mass="20857">MNRIAFSGWVRGSVTLAACLGLVGPSSPWAAGVAPADAGAKPASYREAKWDELMPPGWDPAKDLRINNLGVLSDSDPRVVQMMRELRQALDNAPLNQAMDGAAVRLPGYVVPLDDTPAGMKEFLLVPYFGACIHTPPPPANQIVHVIVPKPAKGLKMMDAVWVSGTLKAQRGDSVMGVSGYQMEAAQIAPYQGPAR</sequence>
<organism evidence="2 3">
    <name type="scientific">Ideonella lacteola</name>
    <dbReference type="NCBI Taxonomy" id="2984193"/>
    <lineage>
        <taxon>Bacteria</taxon>
        <taxon>Pseudomonadati</taxon>
        <taxon>Pseudomonadota</taxon>
        <taxon>Betaproteobacteria</taxon>
        <taxon>Burkholderiales</taxon>
        <taxon>Sphaerotilaceae</taxon>
        <taxon>Ideonella</taxon>
    </lineage>
</organism>
<dbReference type="Proteomes" id="UP001371218">
    <property type="component" value="Unassembled WGS sequence"/>
</dbReference>
<gene>
    <name evidence="2" type="ORF">AACH06_10880</name>
</gene>
<comment type="caution">
    <text evidence="2">The sequence shown here is derived from an EMBL/GenBank/DDBJ whole genome shotgun (WGS) entry which is preliminary data.</text>
</comment>
<reference evidence="2 3" key="1">
    <citation type="submission" date="2024-04" db="EMBL/GenBank/DDBJ databases">
        <title>Novel species of the genus Ideonella isolated from streams.</title>
        <authorList>
            <person name="Lu H."/>
        </authorList>
    </citation>
    <scope>NUCLEOTIDE SEQUENCE [LARGE SCALE GENOMIC DNA]</scope>
    <source>
        <strain evidence="2 3">DXS29W</strain>
    </source>
</reference>
<keyword evidence="1" id="KW-0732">Signal</keyword>
<dbReference type="EMBL" id="JBBUTG010000005">
    <property type="protein sequence ID" value="MEK8031322.1"/>
    <property type="molecule type" value="Genomic_DNA"/>
</dbReference>
<feature type="signal peptide" evidence="1">
    <location>
        <begin position="1"/>
        <end position="30"/>
    </location>
</feature>